<gene>
    <name evidence="1" type="ORF">CKO43_22215</name>
</gene>
<sequence length="193" mass="21223">MEPVPALAPAWIPCQIVRLFATPWSFSMTNRSCSRRAAFAAAVIGLACAAGNAAAAGQVELKFVEPARYTDAGFGSYETERTTKRLEAVFQRLAQRLPDGSKLAIEVLDVDLAGRVVPSSVQDQRVLTGGADWPRITLRYTLQADGQTRSGEDRLSDMSYLDTPLRGAAANEPLAYEQRMIERWFDDRFVAAH</sequence>
<accession>A0ABS1E3K1</accession>
<protein>
    <recommendedName>
        <fullName evidence="3">DUF3016 domain-containing protein</fullName>
    </recommendedName>
</protein>
<evidence type="ECO:0000313" key="1">
    <source>
        <dbReference type="EMBL" id="MBK1715472.1"/>
    </source>
</evidence>
<dbReference type="Proteomes" id="UP001041814">
    <property type="component" value="Unassembled WGS sequence"/>
</dbReference>
<dbReference type="Pfam" id="PF11454">
    <property type="entry name" value="DUF3016"/>
    <property type="match status" value="1"/>
</dbReference>
<reference evidence="1" key="1">
    <citation type="submission" date="2017-08" db="EMBL/GenBank/DDBJ databases">
        <authorList>
            <person name="Imhoff J.F."/>
            <person name="Rahn T."/>
            <person name="Kuenzel S."/>
            <person name="Neulinger S.C."/>
        </authorList>
    </citation>
    <scope>NUCLEOTIDE SEQUENCE</scope>
    <source>
        <strain evidence="1">IM 151</strain>
    </source>
</reference>
<evidence type="ECO:0000313" key="2">
    <source>
        <dbReference type="Proteomes" id="UP001041814"/>
    </source>
</evidence>
<dbReference type="EMBL" id="NRRU01000123">
    <property type="protein sequence ID" value="MBK1715472.1"/>
    <property type="molecule type" value="Genomic_DNA"/>
</dbReference>
<keyword evidence="2" id="KW-1185">Reference proteome</keyword>
<evidence type="ECO:0008006" key="3">
    <source>
        <dbReference type="Google" id="ProtNLM"/>
    </source>
</evidence>
<name>A0ABS1E3K1_RUBGE</name>
<proteinExistence type="predicted"/>
<comment type="caution">
    <text evidence="1">The sequence shown here is derived from an EMBL/GenBank/DDBJ whole genome shotgun (WGS) entry which is preliminary data.</text>
</comment>
<organism evidence="1 2">
    <name type="scientific">Rubrivivax gelatinosus</name>
    <name type="common">Rhodocyclus gelatinosus</name>
    <name type="synonym">Rhodopseudomonas gelatinosa</name>
    <dbReference type="NCBI Taxonomy" id="28068"/>
    <lineage>
        <taxon>Bacteria</taxon>
        <taxon>Pseudomonadati</taxon>
        <taxon>Pseudomonadota</taxon>
        <taxon>Betaproteobacteria</taxon>
        <taxon>Burkholderiales</taxon>
        <taxon>Sphaerotilaceae</taxon>
        <taxon>Rubrivivax</taxon>
    </lineage>
</organism>
<dbReference type="InterPro" id="IPR021557">
    <property type="entry name" value="DUF3016"/>
</dbReference>
<reference evidence="1" key="2">
    <citation type="journal article" date="2020" name="Microorganisms">
        <title>Osmotic Adaptation and Compatible Solute Biosynthesis of Phototrophic Bacteria as Revealed from Genome Analyses.</title>
        <authorList>
            <person name="Imhoff J.F."/>
            <person name="Rahn T."/>
            <person name="Kunzel S."/>
            <person name="Keller A."/>
            <person name="Neulinger S.C."/>
        </authorList>
    </citation>
    <scope>NUCLEOTIDE SEQUENCE</scope>
    <source>
        <strain evidence="1">IM 151</strain>
    </source>
</reference>